<gene>
    <name evidence="2" type="ORF">CLV51_10521</name>
</gene>
<dbReference type="GO" id="GO:0008233">
    <property type="term" value="F:peptidase activity"/>
    <property type="evidence" value="ECO:0007669"/>
    <property type="project" value="UniProtKB-KW"/>
</dbReference>
<dbReference type="EMBL" id="PYAW01000005">
    <property type="protein sequence ID" value="PSL44649.1"/>
    <property type="molecule type" value="Genomic_DNA"/>
</dbReference>
<sequence>MEHRHHQPTRSRQPTSSAVANNTGSTGISMPAVVQAQKIEKNLSGANIIQRVVDKEQQGIIIKLLGVFHIVINTEISDALAILFHAENTTLAFMNFISNLHEIVGNEMFGKEAPYGMHHYVSHVAAFYTAAQAIIGGLPEEEEEEDNAYMDEIDYDTTGNNEGKEEMPPAPAPTHAPAVMPMEQQIPDGDYTITAINEEEEEITVAGLPHPINLSEFFHIGLFRVHDVVHLTFDEENQVDDMPVVNTNAITVGHVPAGVRRELAIPLLQQSTGSSCWAAVSAAIHNYYFSNDWNEETVAAATGKSLEEGNEVATTLTAIGITATHTNNIIPFDRVMAEINAGRPIVASMSLGGTGHGTIIGGYIHDAVSPLDSSLKIFDPQFGSFYWVPYRFFALGSIRLKANVFSTAVPTNGGWMHTITTSR</sequence>
<dbReference type="AlphaFoldDB" id="A0A2P8HEK0"/>
<dbReference type="Proteomes" id="UP000240971">
    <property type="component" value="Unassembled WGS sequence"/>
</dbReference>
<dbReference type="RefSeq" id="WP_106530096.1">
    <property type="nucleotide sequence ID" value="NZ_PYAW01000005.1"/>
</dbReference>
<dbReference type="InterPro" id="IPR022118">
    <property type="entry name" value="Peptidase_C70_AvrRpt2"/>
</dbReference>
<comment type="caution">
    <text evidence="2">The sequence shown here is derived from an EMBL/GenBank/DDBJ whole genome shotgun (WGS) entry which is preliminary data.</text>
</comment>
<reference evidence="2 3" key="1">
    <citation type="submission" date="2018-03" db="EMBL/GenBank/DDBJ databases">
        <title>Genomic Encyclopedia of Archaeal and Bacterial Type Strains, Phase II (KMG-II): from individual species to whole genera.</title>
        <authorList>
            <person name="Goeker M."/>
        </authorList>
    </citation>
    <scope>NUCLEOTIDE SEQUENCE [LARGE SCALE GENOMIC DNA]</scope>
    <source>
        <strain evidence="2 3">DSM 24859</strain>
    </source>
</reference>
<evidence type="ECO:0000313" key="2">
    <source>
        <dbReference type="EMBL" id="PSL44649.1"/>
    </source>
</evidence>
<dbReference type="GO" id="GO:0006508">
    <property type="term" value="P:proteolysis"/>
    <property type="evidence" value="ECO:0007669"/>
    <property type="project" value="UniProtKB-KW"/>
</dbReference>
<keyword evidence="2" id="KW-0378">Hydrolase</keyword>
<organism evidence="2 3">
    <name type="scientific">Chitinophaga niastensis</name>
    <dbReference type="NCBI Taxonomy" id="536980"/>
    <lineage>
        <taxon>Bacteria</taxon>
        <taxon>Pseudomonadati</taxon>
        <taxon>Bacteroidota</taxon>
        <taxon>Chitinophagia</taxon>
        <taxon>Chitinophagales</taxon>
        <taxon>Chitinophagaceae</taxon>
        <taxon>Chitinophaga</taxon>
    </lineage>
</organism>
<dbReference type="Pfam" id="PF12385">
    <property type="entry name" value="Peptidase_C70"/>
    <property type="match status" value="1"/>
</dbReference>
<keyword evidence="3" id="KW-1185">Reference proteome</keyword>
<name>A0A2P8HEK0_CHINA</name>
<proteinExistence type="predicted"/>
<feature type="compositionally biased region" description="Polar residues" evidence="1">
    <location>
        <begin position="10"/>
        <end position="26"/>
    </location>
</feature>
<accession>A0A2P8HEK0</accession>
<feature type="region of interest" description="Disordered" evidence="1">
    <location>
        <begin position="1"/>
        <end position="26"/>
    </location>
</feature>
<evidence type="ECO:0000256" key="1">
    <source>
        <dbReference type="SAM" id="MobiDB-lite"/>
    </source>
</evidence>
<evidence type="ECO:0000313" key="3">
    <source>
        <dbReference type="Proteomes" id="UP000240971"/>
    </source>
</evidence>
<protein>
    <submittedName>
        <fullName evidence="2">Papain like cysteine protease AvrRpt2</fullName>
    </submittedName>
</protein>
<keyword evidence="2" id="KW-0645">Protease</keyword>